<dbReference type="InterPro" id="IPR057209">
    <property type="entry name" value="DUF7887"/>
</dbReference>
<evidence type="ECO:0000313" key="3">
    <source>
        <dbReference type="EMBL" id="KAJ8767936.1"/>
    </source>
</evidence>
<reference evidence="3 4" key="1">
    <citation type="submission" date="2021-09" db="EMBL/GenBank/DDBJ databases">
        <title>Genomic insights and catalytic innovation underlie evolution of tropane alkaloids biosynthesis.</title>
        <authorList>
            <person name="Wang Y.-J."/>
            <person name="Tian T."/>
            <person name="Huang J.-P."/>
            <person name="Huang S.-X."/>
        </authorList>
    </citation>
    <scope>NUCLEOTIDE SEQUENCE [LARGE SCALE GENOMIC DNA]</scope>
    <source>
        <strain evidence="3">KIB-2018</strain>
        <tissue evidence="3">Leaf</tissue>
    </source>
</reference>
<evidence type="ECO:0000259" key="2">
    <source>
        <dbReference type="Pfam" id="PF25397"/>
    </source>
</evidence>
<dbReference type="AlphaFoldDB" id="A0AAV8TM01"/>
<feature type="transmembrane region" description="Helical" evidence="1">
    <location>
        <begin position="57"/>
        <end position="75"/>
    </location>
</feature>
<dbReference type="EMBL" id="JAIWQS010000004">
    <property type="protein sequence ID" value="KAJ8767936.1"/>
    <property type="molecule type" value="Genomic_DNA"/>
</dbReference>
<comment type="caution">
    <text evidence="3">The sequence shown here is derived from an EMBL/GenBank/DDBJ whole genome shotgun (WGS) entry which is preliminary data.</text>
</comment>
<feature type="domain" description="DUF7887" evidence="2">
    <location>
        <begin position="54"/>
        <end position="114"/>
    </location>
</feature>
<keyword evidence="1" id="KW-1133">Transmembrane helix</keyword>
<name>A0AAV8TM01_9ROSI</name>
<dbReference type="Pfam" id="PF25397">
    <property type="entry name" value="DUF7887"/>
    <property type="match status" value="1"/>
</dbReference>
<protein>
    <recommendedName>
        <fullName evidence="2">DUF7887 domain-containing protein</fullName>
    </recommendedName>
</protein>
<gene>
    <name evidence="3" type="ORF">K2173_020876</name>
</gene>
<feature type="transmembrane region" description="Helical" evidence="1">
    <location>
        <begin position="95"/>
        <end position="112"/>
    </location>
</feature>
<dbReference type="PANTHER" id="PTHR38389:SF1">
    <property type="entry name" value="DNA-DIRECTED RNA POLYMERASE SUBUNIT BETA"/>
    <property type="match status" value="1"/>
</dbReference>
<evidence type="ECO:0000256" key="1">
    <source>
        <dbReference type="SAM" id="Phobius"/>
    </source>
</evidence>
<sequence length="117" mass="12863">MEVVGKSFCFANLAPRSHLNRSCRNWVTLPQAKKRELSGNSGTRQAPIFTLRVPRPVLVRSAITVFGLGFIDAGYSGDWSRIGVISKEVEHLLKIAAFLVIPLCIVLVVAISEEEKA</sequence>
<dbReference type="Proteomes" id="UP001159364">
    <property type="component" value="Linkage Group LG04"/>
</dbReference>
<keyword evidence="4" id="KW-1185">Reference proteome</keyword>
<keyword evidence="1" id="KW-0812">Transmembrane</keyword>
<organism evidence="3 4">
    <name type="scientific">Erythroxylum novogranatense</name>
    <dbReference type="NCBI Taxonomy" id="1862640"/>
    <lineage>
        <taxon>Eukaryota</taxon>
        <taxon>Viridiplantae</taxon>
        <taxon>Streptophyta</taxon>
        <taxon>Embryophyta</taxon>
        <taxon>Tracheophyta</taxon>
        <taxon>Spermatophyta</taxon>
        <taxon>Magnoliopsida</taxon>
        <taxon>eudicotyledons</taxon>
        <taxon>Gunneridae</taxon>
        <taxon>Pentapetalae</taxon>
        <taxon>rosids</taxon>
        <taxon>fabids</taxon>
        <taxon>Malpighiales</taxon>
        <taxon>Erythroxylaceae</taxon>
        <taxon>Erythroxylum</taxon>
    </lineage>
</organism>
<keyword evidence="1" id="KW-0472">Membrane</keyword>
<proteinExistence type="predicted"/>
<accession>A0AAV8TM01</accession>
<evidence type="ECO:0000313" key="4">
    <source>
        <dbReference type="Proteomes" id="UP001159364"/>
    </source>
</evidence>
<dbReference type="PANTHER" id="PTHR38389">
    <property type="entry name" value="DNA-DIRECTED RNA POLYMERASE SUBUNIT BETA"/>
    <property type="match status" value="1"/>
</dbReference>